<keyword evidence="3" id="KW-0131">Cell cycle</keyword>
<dbReference type="Pfam" id="PF03969">
    <property type="entry name" value="AFG1_ATPase"/>
    <property type="match status" value="1"/>
</dbReference>
<dbReference type="GO" id="GO:0005524">
    <property type="term" value="F:ATP binding"/>
    <property type="evidence" value="ECO:0007669"/>
    <property type="project" value="UniProtKB-KW"/>
</dbReference>
<protein>
    <submittedName>
        <fullName evidence="3">Cell division protein ZapE</fullName>
    </submittedName>
</protein>
<dbReference type="InterPro" id="IPR005654">
    <property type="entry name" value="ATPase_AFG1-like"/>
</dbReference>
<proteinExistence type="predicted"/>
<dbReference type="OrthoDB" id="9774491at2"/>
<name>A0A1R0FBR1_9HYPH</name>
<dbReference type="Proteomes" id="UP000187344">
    <property type="component" value="Unassembled WGS sequence"/>
</dbReference>
<keyword evidence="4" id="KW-1185">Reference proteome</keyword>
<dbReference type="PANTHER" id="PTHR12169">
    <property type="entry name" value="ATPASE N2B"/>
    <property type="match status" value="1"/>
</dbReference>
<organism evidence="3 4">
    <name type="scientific">Bartonella apis</name>
    <dbReference type="NCBI Taxonomy" id="1686310"/>
    <lineage>
        <taxon>Bacteria</taxon>
        <taxon>Pseudomonadati</taxon>
        <taxon>Pseudomonadota</taxon>
        <taxon>Alphaproteobacteria</taxon>
        <taxon>Hyphomicrobiales</taxon>
        <taxon>Bartonellaceae</taxon>
        <taxon>Bartonella</taxon>
    </lineage>
</organism>
<dbReference type="AlphaFoldDB" id="A0A1R0FBR1"/>
<evidence type="ECO:0000256" key="2">
    <source>
        <dbReference type="ARBA" id="ARBA00022840"/>
    </source>
</evidence>
<keyword evidence="2" id="KW-0067">ATP-binding</keyword>
<comment type="caution">
    <text evidence="3">The sequence shown here is derived from an EMBL/GenBank/DDBJ whole genome shotgun (WGS) entry which is preliminary data.</text>
</comment>
<keyword evidence="3" id="KW-0132">Cell division</keyword>
<dbReference type="Gene3D" id="3.40.50.300">
    <property type="entry name" value="P-loop containing nucleotide triphosphate hydrolases"/>
    <property type="match status" value="1"/>
</dbReference>
<dbReference type="NCBIfam" id="NF040713">
    <property type="entry name" value="ZapE"/>
    <property type="match status" value="1"/>
</dbReference>
<accession>A0A1R0FBR1</accession>
<dbReference type="RefSeq" id="WP_075869483.1">
    <property type="nucleotide sequence ID" value="NZ_CALYQA010000002.1"/>
</dbReference>
<reference evidence="3 4" key="1">
    <citation type="submission" date="2016-12" db="EMBL/GenBank/DDBJ databases">
        <title>Comparative genomics of Bartonella apis.</title>
        <authorList>
            <person name="Engel P."/>
        </authorList>
    </citation>
    <scope>NUCLEOTIDE SEQUENCE [LARGE SCALE GENOMIC DNA]</scope>
    <source>
        <strain evidence="3 4">PEB0149</strain>
    </source>
</reference>
<evidence type="ECO:0000313" key="3">
    <source>
        <dbReference type="EMBL" id="OLY44339.1"/>
    </source>
</evidence>
<sequence length="380" mass="43573">MGVMRERYDALVENGEIDRDEAQITLISHFDRLLDELAVKRMSQKSSPLGWLFGKHRDNRTGVRGLYVYGEVGRGKTMLMDLFFSCLPDGDKRRAHFNDFMADVHDRINRHRQALTRGETKQNDPIPPVAASLAKEAKVLCFDEFTVTDIADAMVLSRLFTALFKEGVTLIATSNVAPDNLYKNGLNRQLFLPFIKILEDNVEVFNLDADTDYRLEKADRKPVYITPLGHIAQEKMDAAWALVEQGNTAKPDVVEVRGHPVQVPRAVNNAARFDYIDLCSIPLAAADYLALSDRYHTFFIDNVPIMDDEHRNETKRFILLIDTLYDRHIRLFISAAATPDKLYQGTNQTTETFEFERTSSRLFEMQSEEYLANWNEKQVK</sequence>
<dbReference type="PANTHER" id="PTHR12169:SF6">
    <property type="entry name" value="AFG1-LIKE ATPASE"/>
    <property type="match status" value="1"/>
</dbReference>
<dbReference type="EMBL" id="LXYT01000001">
    <property type="protein sequence ID" value="OLY44339.1"/>
    <property type="molecule type" value="Genomic_DNA"/>
</dbReference>
<dbReference type="GO" id="GO:0016887">
    <property type="term" value="F:ATP hydrolysis activity"/>
    <property type="evidence" value="ECO:0007669"/>
    <property type="project" value="InterPro"/>
</dbReference>
<evidence type="ECO:0000313" key="4">
    <source>
        <dbReference type="Proteomes" id="UP000187344"/>
    </source>
</evidence>
<evidence type="ECO:0000256" key="1">
    <source>
        <dbReference type="ARBA" id="ARBA00022741"/>
    </source>
</evidence>
<dbReference type="InterPro" id="IPR027417">
    <property type="entry name" value="P-loop_NTPase"/>
</dbReference>
<dbReference type="GO" id="GO:0005737">
    <property type="term" value="C:cytoplasm"/>
    <property type="evidence" value="ECO:0007669"/>
    <property type="project" value="TreeGrafter"/>
</dbReference>
<keyword evidence="1" id="KW-0547">Nucleotide-binding</keyword>
<dbReference type="GO" id="GO:0051301">
    <property type="term" value="P:cell division"/>
    <property type="evidence" value="ECO:0007669"/>
    <property type="project" value="UniProtKB-KW"/>
</dbReference>
<dbReference type="SUPFAM" id="SSF52540">
    <property type="entry name" value="P-loop containing nucleoside triphosphate hydrolases"/>
    <property type="match status" value="1"/>
</dbReference>
<gene>
    <name evidence="3" type="ORF">PEB0149_018080</name>
</gene>